<dbReference type="EMBL" id="JAENIK010000004">
    <property type="protein sequence ID" value="MBK1814483.1"/>
    <property type="molecule type" value="Genomic_DNA"/>
</dbReference>
<dbReference type="SUPFAM" id="SSF143011">
    <property type="entry name" value="RelE-like"/>
    <property type="match status" value="1"/>
</dbReference>
<reference evidence="1" key="1">
    <citation type="submission" date="2021-01" db="EMBL/GenBank/DDBJ databases">
        <title>Modified the classification status of verrucomicrobia.</title>
        <authorList>
            <person name="Feng X."/>
        </authorList>
    </citation>
    <scope>NUCLEOTIDE SEQUENCE</scope>
    <source>
        <strain evidence="1">JCM 18052</strain>
    </source>
</reference>
<dbReference type="AlphaFoldDB" id="A0A934R1M5"/>
<sequence>MNYKLLIALDVVEFVERLPSRFRKSIRSTFASIGEDPLGSSDATDYDEIGRLLHVTIIGDFALMYWIDDADQHVKILDIHSADR</sequence>
<protein>
    <submittedName>
        <fullName evidence="1">Uncharacterized protein</fullName>
    </submittedName>
</protein>
<dbReference type="RefSeq" id="WP_200349445.1">
    <property type="nucleotide sequence ID" value="NZ_BAABHZ010000010.1"/>
</dbReference>
<evidence type="ECO:0000313" key="1">
    <source>
        <dbReference type="EMBL" id="MBK1814483.1"/>
    </source>
</evidence>
<dbReference type="Proteomes" id="UP000600139">
    <property type="component" value="Unassembled WGS sequence"/>
</dbReference>
<evidence type="ECO:0000313" key="2">
    <source>
        <dbReference type="Proteomes" id="UP000600139"/>
    </source>
</evidence>
<name>A0A934R1M5_9BACT</name>
<dbReference type="InterPro" id="IPR035093">
    <property type="entry name" value="RelE/ParE_toxin_dom_sf"/>
</dbReference>
<comment type="caution">
    <text evidence="1">The sequence shown here is derived from an EMBL/GenBank/DDBJ whole genome shotgun (WGS) entry which is preliminary data.</text>
</comment>
<gene>
    <name evidence="1" type="ORF">JIN84_02585</name>
</gene>
<organism evidence="1 2">
    <name type="scientific">Luteolibacter yonseiensis</name>
    <dbReference type="NCBI Taxonomy" id="1144680"/>
    <lineage>
        <taxon>Bacteria</taxon>
        <taxon>Pseudomonadati</taxon>
        <taxon>Verrucomicrobiota</taxon>
        <taxon>Verrucomicrobiia</taxon>
        <taxon>Verrucomicrobiales</taxon>
        <taxon>Verrucomicrobiaceae</taxon>
        <taxon>Luteolibacter</taxon>
    </lineage>
</organism>
<accession>A0A934R1M5</accession>
<proteinExistence type="predicted"/>
<keyword evidence="2" id="KW-1185">Reference proteome</keyword>